<organism evidence="1 2">
    <name type="scientific">Zalaria obscura</name>
    <dbReference type="NCBI Taxonomy" id="2024903"/>
    <lineage>
        <taxon>Eukaryota</taxon>
        <taxon>Fungi</taxon>
        <taxon>Dikarya</taxon>
        <taxon>Ascomycota</taxon>
        <taxon>Pezizomycotina</taxon>
        <taxon>Dothideomycetes</taxon>
        <taxon>Dothideomycetidae</taxon>
        <taxon>Dothideales</taxon>
        <taxon>Zalariaceae</taxon>
        <taxon>Zalaria</taxon>
    </lineage>
</organism>
<comment type="caution">
    <text evidence="1">The sequence shown here is derived from an EMBL/GenBank/DDBJ whole genome shotgun (WGS) entry which is preliminary data.</text>
</comment>
<proteinExistence type="predicted"/>
<protein>
    <submittedName>
        <fullName evidence="1">CTD phosphatase Fcp1</fullName>
        <ecNumber evidence="1">3.1.3.16</ecNumber>
    </submittedName>
</protein>
<keyword evidence="1" id="KW-0378">Hydrolase</keyword>
<accession>A0ACC3SFR3</accession>
<gene>
    <name evidence="1" type="primary">fcp1</name>
    <name evidence="1" type="ORF">M8818_004523</name>
</gene>
<name>A0ACC3SFR3_9PEZI</name>
<reference evidence="1" key="1">
    <citation type="submission" date="2024-02" db="EMBL/GenBank/DDBJ databases">
        <title>Metagenome Assembled Genome of Zalaria obscura JY119.</title>
        <authorList>
            <person name="Vighnesh L."/>
            <person name="Jagadeeshwari U."/>
            <person name="Venkata Ramana C."/>
            <person name="Sasikala C."/>
        </authorList>
    </citation>
    <scope>NUCLEOTIDE SEQUENCE</scope>
    <source>
        <strain evidence="1">JY119</strain>
    </source>
</reference>
<evidence type="ECO:0000313" key="1">
    <source>
        <dbReference type="EMBL" id="KAK8206689.1"/>
    </source>
</evidence>
<sequence>MLLRTPESLHYPITVTKLLRRPGDQVDRDAPLFNYTYESIVVEGSEEDKEGKPVKKTWPATFESYLEGTLTSWSIEEGKVIYKAKALIGEIEEPCRHEVQFGGMCADCGKDMTTVAYNTVTRDTQRATVNTVHGHTALLVSQAEASKTDEEAKRRLLSSRKLSLVVDLDQTIIHATVDPTVGEWQRDPSNINHESVKDVRAFQLLDDGPGARGCWYYIKLRPGLKEFLDTISKYYELHIYTMGTRAYAQNIAKIVDPERKIFADRILSRDESGSMTAKNLKRLFPVDTKMVVIIDDRGDVWNWSQNLIKVTPYDFFVGIGDINSSFLPKRPELESKPPKLTSEPDGVDTKDQAKDTSDAGYVNPATVATEKPALQLQTPPPTDGGVSAIDQLMSMGGGNDPNKLQQQTSEQDEAIAAQLADRPLLQKQKILDAAEEGNAETSANGDDGSPDIGEETLTEQHSKHRHNLLQDDDDELKYLGQSLQDVHSAFFSEYERNIGGSHGGRVAELRPGHAKKRTIDDLDVLPDVTGIMATMKQKVLKGVSIVFSGVVPLGVRIQSHDFAIWAKSFGATVTENITKRTTHVIASPQRRTAKVRQAAKKPDRIKIVTQHWLFDSLSQWQKLDEQPYRIHSEVSENGEKSNTANGSPFDEPDEFAALSSSGEEAAFTEDEGDTPNGLDKSSNVTHSAEQAELEKYMPTLSRADSSPHEETVEDWAAVNDEMKEFLGSDDDDDDESDIESVRTEGTESEAEESPSRNKRKRGDDEGASTDGEESDASLKGSRLERRKRKAMARTTSLTTSVGQGDGEDEDDATLEAELAAEMLRQDEEEDEE</sequence>
<dbReference type="EMBL" id="JAMKPW020000022">
    <property type="protein sequence ID" value="KAK8206689.1"/>
    <property type="molecule type" value="Genomic_DNA"/>
</dbReference>
<evidence type="ECO:0000313" key="2">
    <source>
        <dbReference type="Proteomes" id="UP001320706"/>
    </source>
</evidence>
<dbReference type="EC" id="3.1.3.16" evidence="1"/>
<keyword evidence="2" id="KW-1185">Reference proteome</keyword>
<dbReference type="Proteomes" id="UP001320706">
    <property type="component" value="Unassembled WGS sequence"/>
</dbReference>